<dbReference type="CDD" id="cd12173">
    <property type="entry name" value="PGDH_4"/>
    <property type="match status" value="1"/>
</dbReference>
<organism evidence="13 14">
    <name type="scientific">Pelotomaculum propionicicum</name>
    <dbReference type="NCBI Taxonomy" id="258475"/>
    <lineage>
        <taxon>Bacteria</taxon>
        <taxon>Bacillati</taxon>
        <taxon>Bacillota</taxon>
        <taxon>Clostridia</taxon>
        <taxon>Eubacteriales</taxon>
        <taxon>Desulfotomaculaceae</taxon>
        <taxon>Pelotomaculum</taxon>
    </lineage>
</organism>
<dbReference type="FunFam" id="3.40.50.720:FF:000021">
    <property type="entry name" value="D-3-phosphoglycerate dehydrogenase"/>
    <property type="match status" value="1"/>
</dbReference>
<dbReference type="InterPro" id="IPR050857">
    <property type="entry name" value="D-2-hydroxyacid_DH"/>
</dbReference>
<accession>A0A4Y7RXZ6</accession>
<dbReference type="FunFam" id="3.30.70.260:FF:000008">
    <property type="entry name" value="D-3-phosphoglycerate dehydrogenase, chloroplastic"/>
    <property type="match status" value="1"/>
</dbReference>
<evidence type="ECO:0000313" key="14">
    <source>
        <dbReference type="Proteomes" id="UP000297597"/>
    </source>
</evidence>
<protein>
    <recommendedName>
        <fullName evidence="4 11">D-3-phosphoglycerate dehydrogenase</fullName>
        <ecNumber evidence="11">1.1.1.95</ecNumber>
    </recommendedName>
</protein>
<dbReference type="Gene3D" id="3.30.70.260">
    <property type="match status" value="1"/>
</dbReference>
<dbReference type="Gene3D" id="3.40.50.720">
    <property type="entry name" value="NAD(P)-binding Rossmann-like Domain"/>
    <property type="match status" value="2"/>
</dbReference>
<reference evidence="13 14" key="1">
    <citation type="journal article" date="2018" name="Environ. Microbiol.">
        <title>Novel energy conservation strategies and behaviour of Pelotomaculum schinkii driving syntrophic propionate catabolism.</title>
        <authorList>
            <person name="Hidalgo-Ahumada C.A.P."/>
            <person name="Nobu M.K."/>
            <person name="Narihiro T."/>
            <person name="Tamaki H."/>
            <person name="Liu W.T."/>
            <person name="Kamagata Y."/>
            <person name="Stams A.J.M."/>
            <person name="Imachi H."/>
            <person name="Sousa D.Z."/>
        </authorList>
    </citation>
    <scope>NUCLEOTIDE SEQUENCE [LARGE SCALE GENOMIC DNA]</scope>
    <source>
        <strain evidence="13 14">MGP</strain>
    </source>
</reference>
<dbReference type="SUPFAM" id="SSF51735">
    <property type="entry name" value="NAD(P)-binding Rossmann-fold domains"/>
    <property type="match status" value="1"/>
</dbReference>
<comment type="similarity">
    <text evidence="3 11">Belongs to the D-isomer specific 2-hydroxyacid dehydrogenase family.</text>
</comment>
<comment type="pathway">
    <text evidence="2 11">Amino-acid biosynthesis; L-serine biosynthesis; L-serine from 3-phospho-D-glycerate: step 1/3.</text>
</comment>
<dbReference type="AlphaFoldDB" id="A0A4Y7RXZ6"/>
<dbReference type="InterPro" id="IPR045626">
    <property type="entry name" value="PGDH_ASB_dom"/>
</dbReference>
<dbReference type="PROSITE" id="PS51671">
    <property type="entry name" value="ACT"/>
    <property type="match status" value="1"/>
</dbReference>
<keyword evidence="6 11" id="KW-0560">Oxidoreductase</keyword>
<dbReference type="SUPFAM" id="SSF52283">
    <property type="entry name" value="Formate/glycerate dehydrogenase catalytic domain-like"/>
    <property type="match status" value="1"/>
</dbReference>
<dbReference type="Pfam" id="PF19304">
    <property type="entry name" value="PGDH_inter"/>
    <property type="match status" value="1"/>
</dbReference>
<dbReference type="InterPro" id="IPR006139">
    <property type="entry name" value="D-isomer_2_OHA_DH_cat_dom"/>
</dbReference>
<dbReference type="UniPathway" id="UPA00135">
    <property type="reaction ID" value="UER00196"/>
</dbReference>
<gene>
    <name evidence="13" type="primary">serA</name>
    <name evidence="13" type="ORF">Pmgp_00126</name>
</gene>
<dbReference type="SUPFAM" id="SSF55021">
    <property type="entry name" value="ACT-like"/>
    <property type="match status" value="1"/>
</dbReference>
<dbReference type="InterPro" id="IPR045865">
    <property type="entry name" value="ACT-like_dom_sf"/>
</dbReference>
<dbReference type="SUPFAM" id="SSF143548">
    <property type="entry name" value="Serine metabolism enzymes domain"/>
    <property type="match status" value="1"/>
</dbReference>
<dbReference type="CDD" id="cd04902">
    <property type="entry name" value="ACT_3PGDH-xct"/>
    <property type="match status" value="1"/>
</dbReference>
<dbReference type="InterPro" id="IPR029753">
    <property type="entry name" value="D-isomer_DH_CS"/>
</dbReference>
<sequence>MKVLVLDGVEEEGLQALRREPDIEVDIPNKLTEDQLVGIIGEYDGMIVRSATKVNARVLEHATKLKVVGRAGVGVDNIDLAAATAKGVLVVNAPGGNTIAAAELTMAMMQSLARNIPQANATLRSGKWDKKSFMGVELRGKVLGVIGLGRIGSAVAKRAQGMEMRVVAYDPYITEENAAILGVKLLSLEEIFKQSDFITVHLPLTRESKYLLDEKAFETMKQGVRIINCARGGIIKESALYEAMKSGKVAGAALDVFEKEPNTDSPLFEFNNFIATPHLGASTQEAQLLVAVDVAEEIVAALKGEPVKNTVNIPSLSPKTMAVVSPYLSLAEKMGKFVAQLVAGRIKKIEITYDGDLANQEVSPITTAVIKGFLDTILQEMVNYVNAPLLARDRGISVVQKQAGEGSDYANLITVKAASDKEELSVSGTIFGRTDPRIVSIDGYHVDAFPEGHMLYIPHIDKPRIIGPVGNLIGAHNINISAMQVGRLKIGGKAVMLLSVDAPVPAETLAEIAKIDGVLGVKNVSL</sequence>
<dbReference type="InterPro" id="IPR029009">
    <property type="entry name" value="ASB_dom_sf"/>
</dbReference>
<dbReference type="Pfam" id="PF00389">
    <property type="entry name" value="2-Hacid_dh"/>
    <property type="match status" value="1"/>
</dbReference>
<evidence type="ECO:0000256" key="1">
    <source>
        <dbReference type="ARBA" id="ARBA00003800"/>
    </source>
</evidence>
<dbReference type="EMBL" id="QFFZ01000001">
    <property type="protein sequence ID" value="TEB13723.1"/>
    <property type="molecule type" value="Genomic_DNA"/>
</dbReference>
<evidence type="ECO:0000256" key="11">
    <source>
        <dbReference type="RuleBase" id="RU363003"/>
    </source>
</evidence>
<dbReference type="NCBIfam" id="TIGR01327">
    <property type="entry name" value="PGDH"/>
    <property type="match status" value="1"/>
</dbReference>
<dbReference type="PROSITE" id="PS00670">
    <property type="entry name" value="D_2_HYDROXYACID_DH_2"/>
    <property type="match status" value="1"/>
</dbReference>
<comment type="catalytic activity">
    <reaction evidence="9">
        <text>(R)-2-hydroxyglutarate + NAD(+) = 2-oxoglutarate + NADH + H(+)</text>
        <dbReference type="Rhea" id="RHEA:49612"/>
        <dbReference type="ChEBI" id="CHEBI:15378"/>
        <dbReference type="ChEBI" id="CHEBI:15801"/>
        <dbReference type="ChEBI" id="CHEBI:16810"/>
        <dbReference type="ChEBI" id="CHEBI:57540"/>
        <dbReference type="ChEBI" id="CHEBI:57945"/>
        <dbReference type="EC" id="1.1.1.399"/>
    </reaction>
</comment>
<name>A0A4Y7RXZ6_9FIRM</name>
<evidence type="ECO:0000256" key="7">
    <source>
        <dbReference type="ARBA" id="ARBA00023027"/>
    </source>
</evidence>
<dbReference type="PROSITE" id="PS00065">
    <property type="entry name" value="D_2_HYDROXYACID_DH_1"/>
    <property type="match status" value="1"/>
</dbReference>
<dbReference type="EC" id="1.1.1.95" evidence="11"/>
<comment type="function">
    <text evidence="1">Catalyzes the reversible oxidation of 3-phospho-D-glycerate to 3-phosphonooxypyruvate, the first step of the phosphorylated L-serine biosynthesis pathway. Also catalyzes the reversible oxidation of 2-hydroxyglutarate to 2-oxoglutarate.</text>
</comment>
<evidence type="ECO:0000256" key="2">
    <source>
        <dbReference type="ARBA" id="ARBA00005216"/>
    </source>
</evidence>
<dbReference type="GO" id="GO:0006564">
    <property type="term" value="P:L-serine biosynthetic process"/>
    <property type="evidence" value="ECO:0007669"/>
    <property type="project" value="UniProtKB-UniRule"/>
</dbReference>
<dbReference type="InterPro" id="IPR006140">
    <property type="entry name" value="D-isomer_DH_NAD-bd"/>
</dbReference>
<dbReference type="PANTHER" id="PTHR42789:SF1">
    <property type="entry name" value="D-ISOMER SPECIFIC 2-HYDROXYACID DEHYDROGENASE FAMILY PROTEIN (AFU_ORTHOLOGUE AFUA_6G10090)"/>
    <property type="match status" value="1"/>
</dbReference>
<evidence type="ECO:0000256" key="5">
    <source>
        <dbReference type="ARBA" id="ARBA00022605"/>
    </source>
</evidence>
<comment type="caution">
    <text evidence="13">The sequence shown here is derived from an EMBL/GenBank/DDBJ whole genome shotgun (WGS) entry which is preliminary data.</text>
</comment>
<evidence type="ECO:0000259" key="12">
    <source>
        <dbReference type="PROSITE" id="PS51671"/>
    </source>
</evidence>
<dbReference type="PANTHER" id="PTHR42789">
    <property type="entry name" value="D-ISOMER SPECIFIC 2-HYDROXYACID DEHYDROGENASE FAMILY PROTEIN (AFU_ORTHOLOGUE AFUA_6G10090)"/>
    <property type="match status" value="1"/>
</dbReference>
<evidence type="ECO:0000256" key="3">
    <source>
        <dbReference type="ARBA" id="ARBA00005854"/>
    </source>
</evidence>
<keyword evidence="8 11" id="KW-0718">Serine biosynthesis</keyword>
<evidence type="ECO:0000256" key="10">
    <source>
        <dbReference type="ARBA" id="ARBA00048731"/>
    </source>
</evidence>
<keyword evidence="5 11" id="KW-0028">Amino-acid biosynthesis</keyword>
<dbReference type="GO" id="GO:0051287">
    <property type="term" value="F:NAD binding"/>
    <property type="evidence" value="ECO:0007669"/>
    <property type="project" value="UniProtKB-UniRule"/>
</dbReference>
<dbReference type="InterPro" id="IPR006236">
    <property type="entry name" value="PGDH"/>
</dbReference>
<dbReference type="FunFam" id="3.30.1330.90:FF:000003">
    <property type="entry name" value="D-3-phosphoglycerate dehydrogenase"/>
    <property type="match status" value="1"/>
</dbReference>
<dbReference type="InterPro" id="IPR002912">
    <property type="entry name" value="ACT_dom"/>
</dbReference>
<evidence type="ECO:0000256" key="4">
    <source>
        <dbReference type="ARBA" id="ARBA00021582"/>
    </source>
</evidence>
<proteinExistence type="inferred from homology"/>
<dbReference type="Proteomes" id="UP000297597">
    <property type="component" value="Unassembled WGS sequence"/>
</dbReference>
<keyword evidence="7 11" id="KW-0520">NAD</keyword>
<comment type="catalytic activity">
    <reaction evidence="10 11">
        <text>(2R)-3-phosphoglycerate + NAD(+) = 3-phosphooxypyruvate + NADH + H(+)</text>
        <dbReference type="Rhea" id="RHEA:12641"/>
        <dbReference type="ChEBI" id="CHEBI:15378"/>
        <dbReference type="ChEBI" id="CHEBI:18110"/>
        <dbReference type="ChEBI" id="CHEBI:57540"/>
        <dbReference type="ChEBI" id="CHEBI:57945"/>
        <dbReference type="ChEBI" id="CHEBI:58272"/>
        <dbReference type="EC" id="1.1.1.95"/>
    </reaction>
</comment>
<dbReference type="Pfam" id="PF02826">
    <property type="entry name" value="2-Hacid_dh_C"/>
    <property type="match status" value="1"/>
</dbReference>
<evidence type="ECO:0000256" key="9">
    <source>
        <dbReference type="ARBA" id="ARBA00048126"/>
    </source>
</evidence>
<evidence type="ECO:0000256" key="8">
    <source>
        <dbReference type="ARBA" id="ARBA00023299"/>
    </source>
</evidence>
<dbReference type="Gene3D" id="3.30.1330.90">
    <property type="entry name" value="D-3-phosphoglycerate dehydrogenase, domain 3"/>
    <property type="match status" value="1"/>
</dbReference>
<dbReference type="InterPro" id="IPR036291">
    <property type="entry name" value="NAD(P)-bd_dom_sf"/>
</dbReference>
<dbReference type="RefSeq" id="WP_192902707.1">
    <property type="nucleotide sequence ID" value="NZ_QFFZ01000001.1"/>
</dbReference>
<dbReference type="GO" id="GO:0004617">
    <property type="term" value="F:phosphoglycerate dehydrogenase activity"/>
    <property type="evidence" value="ECO:0007669"/>
    <property type="project" value="UniProtKB-UniRule"/>
</dbReference>
<evidence type="ECO:0000313" key="13">
    <source>
        <dbReference type="EMBL" id="TEB13723.1"/>
    </source>
</evidence>
<keyword evidence="14" id="KW-1185">Reference proteome</keyword>
<feature type="domain" description="ACT" evidence="12">
    <location>
        <begin position="454"/>
        <end position="526"/>
    </location>
</feature>
<dbReference type="InterPro" id="IPR029752">
    <property type="entry name" value="D-isomer_DH_CS1"/>
</dbReference>
<evidence type="ECO:0000256" key="6">
    <source>
        <dbReference type="ARBA" id="ARBA00023002"/>
    </source>
</evidence>